<evidence type="ECO:0000313" key="2">
    <source>
        <dbReference type="Proteomes" id="UP000240883"/>
    </source>
</evidence>
<name>A0A2T2NMV6_CORCC</name>
<dbReference type="STRING" id="1448308.A0A2T2NMV6"/>
<protein>
    <submittedName>
        <fullName evidence="1">Haloacid dehalogenase</fullName>
    </submittedName>
</protein>
<reference evidence="1 2" key="1">
    <citation type="journal article" date="2018" name="Front. Microbiol.">
        <title>Genome-Wide Analysis of Corynespora cassiicola Leaf Fall Disease Putative Effectors.</title>
        <authorList>
            <person name="Lopez D."/>
            <person name="Ribeiro S."/>
            <person name="Label P."/>
            <person name="Fumanal B."/>
            <person name="Venisse J.S."/>
            <person name="Kohler A."/>
            <person name="de Oliveira R.R."/>
            <person name="Labutti K."/>
            <person name="Lipzen A."/>
            <person name="Lail K."/>
            <person name="Bauer D."/>
            <person name="Ohm R.A."/>
            <person name="Barry K.W."/>
            <person name="Spatafora J."/>
            <person name="Grigoriev I.V."/>
            <person name="Martin F.M."/>
            <person name="Pujade-Renaud V."/>
        </authorList>
    </citation>
    <scope>NUCLEOTIDE SEQUENCE [LARGE SCALE GENOMIC DNA]</scope>
    <source>
        <strain evidence="1 2">Philippines</strain>
    </source>
</reference>
<dbReference type="Gene3D" id="1.10.150.720">
    <property type="entry name" value="Haloacid dehalogenase-like hydrolase"/>
    <property type="match status" value="1"/>
</dbReference>
<dbReference type="InterPro" id="IPR044924">
    <property type="entry name" value="HAD-SF_hydro_IA_REG-2-like_cap"/>
</dbReference>
<dbReference type="Proteomes" id="UP000240883">
    <property type="component" value="Unassembled WGS sequence"/>
</dbReference>
<evidence type="ECO:0000313" key="1">
    <source>
        <dbReference type="EMBL" id="PSN66767.1"/>
    </source>
</evidence>
<accession>A0A2T2NMV6</accession>
<dbReference type="Pfam" id="PF00702">
    <property type="entry name" value="Hydrolase"/>
    <property type="match status" value="1"/>
</dbReference>
<dbReference type="InterPro" id="IPR023214">
    <property type="entry name" value="HAD_sf"/>
</dbReference>
<gene>
    <name evidence="1" type="ORF">BS50DRAFT_373277</name>
</gene>
<dbReference type="InterPro" id="IPR036412">
    <property type="entry name" value="HAD-like_sf"/>
</dbReference>
<dbReference type="SUPFAM" id="SSF56784">
    <property type="entry name" value="HAD-like"/>
    <property type="match status" value="1"/>
</dbReference>
<dbReference type="AlphaFoldDB" id="A0A2T2NMV6"/>
<dbReference type="OrthoDB" id="444127at2759"/>
<sequence length="317" mass="35000">MQPTRIVARKKNLLLAFDAFGTLYQPSSPVPKVYSKAAWGYGIDCSGDNGLEDVSRVKEAFGRAFKKESKQNPNYGKATGLGAEKWWGNLIRNTFEPFLEPNQQVPQELVDELLTRFSTRDGYYMFPDVIPLFQMLQSKAKQQSTNSPWKWDKTVVGIITNSDDRVSSILESFGLKVGPRRIGTSVQRSAQANLEEDISFVVLSYDVGLEKPDSRVFDAAVGMLRETLAASGAGAEGTPDVDDFEKLYVGDSLKHDYYGAKGAGWNALLLDRERKYDIADGQMIARVPSSQAGGNSGEDIEVIRDFGALSMWSPPSS</sequence>
<dbReference type="GO" id="GO:0005634">
    <property type="term" value="C:nucleus"/>
    <property type="evidence" value="ECO:0007669"/>
    <property type="project" value="TreeGrafter"/>
</dbReference>
<organism evidence="1 2">
    <name type="scientific">Corynespora cassiicola Philippines</name>
    <dbReference type="NCBI Taxonomy" id="1448308"/>
    <lineage>
        <taxon>Eukaryota</taxon>
        <taxon>Fungi</taxon>
        <taxon>Dikarya</taxon>
        <taxon>Ascomycota</taxon>
        <taxon>Pezizomycotina</taxon>
        <taxon>Dothideomycetes</taxon>
        <taxon>Pleosporomycetidae</taxon>
        <taxon>Pleosporales</taxon>
        <taxon>Corynesporascaceae</taxon>
        <taxon>Corynespora</taxon>
    </lineage>
</organism>
<dbReference type="InterPro" id="IPR051828">
    <property type="entry name" value="HAD-like_hydrolase_domain"/>
</dbReference>
<dbReference type="PANTHER" id="PTHR46191:SF2">
    <property type="entry name" value="HALOACID DEHALOGENASE-LIKE HYDROLASE DOMAIN-CONTAINING PROTEIN 3"/>
    <property type="match status" value="1"/>
</dbReference>
<dbReference type="EMBL" id="KZ678135">
    <property type="protein sequence ID" value="PSN66767.1"/>
    <property type="molecule type" value="Genomic_DNA"/>
</dbReference>
<proteinExistence type="predicted"/>
<keyword evidence="2" id="KW-1185">Reference proteome</keyword>
<dbReference type="Gene3D" id="3.40.50.1000">
    <property type="entry name" value="HAD superfamily/HAD-like"/>
    <property type="match status" value="1"/>
</dbReference>
<dbReference type="PANTHER" id="PTHR46191">
    <property type="match status" value="1"/>
</dbReference>